<gene>
    <name evidence="2" type="ORF">Daura_35475</name>
</gene>
<accession>A0A9Q9IG63</accession>
<evidence type="ECO:0000313" key="2">
    <source>
        <dbReference type="EMBL" id="UWZ51975.1"/>
    </source>
</evidence>
<proteinExistence type="predicted"/>
<keyword evidence="3" id="KW-1185">Reference proteome</keyword>
<feature type="region of interest" description="Disordered" evidence="1">
    <location>
        <begin position="69"/>
        <end position="94"/>
    </location>
</feature>
<dbReference type="AlphaFoldDB" id="A0A9Q9IG63"/>
<dbReference type="EMBL" id="CP073767">
    <property type="protein sequence ID" value="UWZ51975.1"/>
    <property type="molecule type" value="Genomic_DNA"/>
</dbReference>
<evidence type="ECO:0000313" key="3">
    <source>
        <dbReference type="Proteomes" id="UP001058003"/>
    </source>
</evidence>
<protein>
    <submittedName>
        <fullName evidence="2">Uncharacterized protein</fullName>
    </submittedName>
</protein>
<sequence>MWWSSALVEVCRPAVGAEPAGLVAVVAGVVVQHAEGRREVPQEMLRGAPQQLSALKKVCDMTDVGEGDTGVAQAPLHRQGGKKIVPSPDDLQKY</sequence>
<name>A0A9Q9IG63_9ACTN</name>
<dbReference type="RefSeq" id="WP_211273503.1">
    <property type="nucleotide sequence ID" value="NZ_CP073767.1"/>
</dbReference>
<organism evidence="2 3">
    <name type="scientific">Dactylosporangium aurantiacum</name>
    <dbReference type="NCBI Taxonomy" id="35754"/>
    <lineage>
        <taxon>Bacteria</taxon>
        <taxon>Bacillati</taxon>
        <taxon>Actinomycetota</taxon>
        <taxon>Actinomycetes</taxon>
        <taxon>Micromonosporales</taxon>
        <taxon>Micromonosporaceae</taxon>
        <taxon>Dactylosporangium</taxon>
    </lineage>
</organism>
<evidence type="ECO:0000256" key="1">
    <source>
        <dbReference type="SAM" id="MobiDB-lite"/>
    </source>
</evidence>
<dbReference type="KEGG" id="daur:Daura_35475"/>
<reference evidence="2" key="1">
    <citation type="submission" date="2021-04" db="EMBL/GenBank/DDBJ databases">
        <title>Dactylosporangium aurantiacum NRRL B-8018 full assembly.</title>
        <authorList>
            <person name="Hartkoorn R.C."/>
            <person name="Beaudoing E."/>
            <person name="Hot D."/>
        </authorList>
    </citation>
    <scope>NUCLEOTIDE SEQUENCE</scope>
    <source>
        <strain evidence="2">NRRL B-8018</strain>
    </source>
</reference>
<dbReference type="Proteomes" id="UP001058003">
    <property type="component" value="Chromosome"/>
</dbReference>